<evidence type="ECO:0000313" key="4">
    <source>
        <dbReference type="EMBL" id="RRJ63827.1"/>
    </source>
</evidence>
<dbReference type="GO" id="GO:0016301">
    <property type="term" value="F:kinase activity"/>
    <property type="evidence" value="ECO:0007669"/>
    <property type="project" value="UniProtKB-KW"/>
</dbReference>
<keyword evidence="5" id="KW-1185">Reference proteome</keyword>
<feature type="domain" description="HipA-like C-terminal" evidence="3">
    <location>
        <begin position="44"/>
        <end position="222"/>
    </location>
</feature>
<evidence type="ECO:0000313" key="5">
    <source>
        <dbReference type="Proteomes" id="UP000267017"/>
    </source>
</evidence>
<dbReference type="AlphaFoldDB" id="A0A3P3U0D9"/>
<evidence type="ECO:0000256" key="2">
    <source>
        <dbReference type="ARBA" id="ARBA00022777"/>
    </source>
</evidence>
<accession>A0A3P3U0D9</accession>
<dbReference type="RefSeq" id="WP_128631659.1">
    <property type="nucleotide sequence ID" value="NZ_RRCN01000001.1"/>
</dbReference>
<dbReference type="Gene3D" id="1.10.1070.20">
    <property type="match status" value="1"/>
</dbReference>
<evidence type="ECO:0000256" key="1">
    <source>
        <dbReference type="ARBA" id="ARBA00022679"/>
    </source>
</evidence>
<reference evidence="4 5" key="1">
    <citation type="submission" date="2018-11" db="EMBL/GenBank/DDBJ databases">
        <title>Genome sequencing of Paenibacillus sp. KCOM 3021 (= ChDC PVNT-B20).</title>
        <authorList>
            <person name="Kook J.-K."/>
            <person name="Park S.-N."/>
            <person name="Lim Y.K."/>
        </authorList>
    </citation>
    <scope>NUCLEOTIDE SEQUENCE [LARGE SCALE GENOMIC DNA]</scope>
    <source>
        <strain evidence="4 5">KCOM 3021</strain>
    </source>
</reference>
<dbReference type="Proteomes" id="UP000267017">
    <property type="component" value="Unassembled WGS sequence"/>
</dbReference>
<sequence length="312" mass="36054">MVSNKAITKYTEKQIGNFNLDELHINHMNIPQSRREDLKEITASTLGVFPKFVVNHSSDGKLHIKAGELIGGGRYSVNQPIVERIVYLMAKRLGIECSQVSLWLIDRRLIVDDQVTPRELTNLKFESAVHYSNKILTSVTRDFLRDRDFYHMSSFFPDKQNYEFVREQLPEHVKHKLDRMVLLDTLVANSDRHNRNVGFFVSSRSGNVVIDDLAPLYDHGLSLASEVPEEVLREEGHDIFISFAPQPFKESNLSILRSIANSRKISGVNFGVSSDELLSIVERYKPVMNSVWYDLVNEFIYKRWGYICEIFR</sequence>
<dbReference type="EMBL" id="RRCN01000001">
    <property type="protein sequence ID" value="RRJ63827.1"/>
    <property type="molecule type" value="Genomic_DNA"/>
</dbReference>
<dbReference type="Pfam" id="PF07804">
    <property type="entry name" value="HipA_C"/>
    <property type="match status" value="1"/>
</dbReference>
<name>A0A3P3U0D9_9BACL</name>
<keyword evidence="1" id="KW-0808">Transferase</keyword>
<dbReference type="OrthoDB" id="9812605at2"/>
<protein>
    <recommendedName>
        <fullName evidence="3">HipA-like C-terminal domain-containing protein</fullName>
    </recommendedName>
</protein>
<keyword evidence="2" id="KW-0418">Kinase</keyword>
<gene>
    <name evidence="4" type="ORF">EHV15_13490</name>
</gene>
<comment type="caution">
    <text evidence="4">The sequence shown here is derived from an EMBL/GenBank/DDBJ whole genome shotgun (WGS) entry which is preliminary data.</text>
</comment>
<proteinExistence type="predicted"/>
<organism evidence="4 5">
    <name type="scientific">Paenibacillus oralis</name>
    <dbReference type="NCBI Taxonomy" id="2490856"/>
    <lineage>
        <taxon>Bacteria</taxon>
        <taxon>Bacillati</taxon>
        <taxon>Bacillota</taxon>
        <taxon>Bacilli</taxon>
        <taxon>Bacillales</taxon>
        <taxon>Paenibacillaceae</taxon>
        <taxon>Paenibacillus</taxon>
    </lineage>
</organism>
<dbReference type="InterPro" id="IPR012893">
    <property type="entry name" value="HipA-like_C"/>
</dbReference>
<evidence type="ECO:0000259" key="3">
    <source>
        <dbReference type="Pfam" id="PF07804"/>
    </source>
</evidence>